<dbReference type="GO" id="GO:0046872">
    <property type="term" value="F:metal ion binding"/>
    <property type="evidence" value="ECO:0007669"/>
    <property type="project" value="UniProtKB-KW"/>
</dbReference>
<dbReference type="InterPro" id="IPR003782">
    <property type="entry name" value="SCO1/SenC"/>
</dbReference>
<feature type="disulfide bond" description="Redox-active" evidence="4">
    <location>
        <begin position="69"/>
        <end position="73"/>
    </location>
</feature>
<name>A0A5A9W4I9_9GAMM</name>
<comment type="similarity">
    <text evidence="1">Belongs to the SCO1/2 family.</text>
</comment>
<evidence type="ECO:0000313" key="7">
    <source>
        <dbReference type="Proteomes" id="UP000325302"/>
    </source>
</evidence>
<keyword evidence="4" id="KW-1015">Disulfide bond</keyword>
<evidence type="ECO:0000256" key="4">
    <source>
        <dbReference type="PIRSR" id="PIRSR603782-2"/>
    </source>
</evidence>
<dbReference type="InterPro" id="IPR036249">
    <property type="entry name" value="Thioredoxin-like_sf"/>
</dbReference>
<feature type="binding site" evidence="3">
    <location>
        <position position="160"/>
    </location>
    <ligand>
        <name>Cu cation</name>
        <dbReference type="ChEBI" id="CHEBI:23378"/>
    </ligand>
</feature>
<evidence type="ECO:0000259" key="5">
    <source>
        <dbReference type="PROSITE" id="PS51352"/>
    </source>
</evidence>
<evidence type="ECO:0000256" key="3">
    <source>
        <dbReference type="PIRSR" id="PIRSR603782-1"/>
    </source>
</evidence>
<keyword evidence="2 3" id="KW-0186">Copper</keyword>
<dbReference type="SUPFAM" id="SSF52833">
    <property type="entry name" value="Thioredoxin-like"/>
    <property type="match status" value="1"/>
</dbReference>
<keyword evidence="3" id="KW-0479">Metal-binding</keyword>
<dbReference type="Pfam" id="PF02630">
    <property type="entry name" value="SCO1-SenC"/>
    <property type="match status" value="1"/>
</dbReference>
<dbReference type="OrthoDB" id="9790194at2"/>
<dbReference type="PANTHER" id="PTHR12151">
    <property type="entry name" value="ELECTRON TRANSPORT PROTIN SCO1/SENC FAMILY MEMBER"/>
    <property type="match status" value="1"/>
</dbReference>
<evidence type="ECO:0000313" key="6">
    <source>
        <dbReference type="EMBL" id="KAA0875055.1"/>
    </source>
</evidence>
<gene>
    <name evidence="6" type="ORF">E1H14_06450</name>
</gene>
<dbReference type="RefSeq" id="WP_149390635.1">
    <property type="nucleotide sequence ID" value="NZ_SMRS01000004.1"/>
</dbReference>
<dbReference type="PANTHER" id="PTHR12151:SF25">
    <property type="entry name" value="LINALOOL DEHYDRATASE_ISOMERASE DOMAIN-CONTAINING PROTEIN"/>
    <property type="match status" value="1"/>
</dbReference>
<dbReference type="Proteomes" id="UP000325302">
    <property type="component" value="Unassembled WGS sequence"/>
</dbReference>
<dbReference type="AlphaFoldDB" id="A0A5A9W4I9"/>
<evidence type="ECO:0000256" key="2">
    <source>
        <dbReference type="ARBA" id="ARBA00023008"/>
    </source>
</evidence>
<feature type="binding site" evidence="3">
    <location>
        <position position="69"/>
    </location>
    <ligand>
        <name>Cu cation</name>
        <dbReference type="ChEBI" id="CHEBI:23378"/>
    </ligand>
</feature>
<dbReference type="EMBL" id="SMRS01000004">
    <property type="protein sequence ID" value="KAA0875055.1"/>
    <property type="molecule type" value="Genomic_DNA"/>
</dbReference>
<dbReference type="PROSITE" id="PS51352">
    <property type="entry name" value="THIOREDOXIN_2"/>
    <property type="match status" value="1"/>
</dbReference>
<feature type="domain" description="Thioredoxin" evidence="5">
    <location>
        <begin position="32"/>
        <end position="195"/>
    </location>
</feature>
<dbReference type="Gene3D" id="3.40.30.10">
    <property type="entry name" value="Glutaredoxin"/>
    <property type="match status" value="1"/>
</dbReference>
<sequence length="196" mass="21797">MTPIRILLITCILALVATLVFIRQQTEPNSSAPLSTQGGDFTLNSAEGPVSLRDFRGQAVVLYIGYTYCPDVCPLSLAILGQALKQLPEEDAARVQGLFISVDPERDSLEHLRDYARFFHPSLIGLTADKATLDQVVQQYGAFYRRVEMRDSAMEYAVDHSSRLYLINPKGELVGSLSHSSSPDLLLRRIQELLND</sequence>
<accession>A0A5A9W4I9</accession>
<comment type="caution">
    <text evidence="6">The sequence shown here is derived from an EMBL/GenBank/DDBJ whole genome shotgun (WGS) entry which is preliminary data.</text>
</comment>
<dbReference type="InterPro" id="IPR013766">
    <property type="entry name" value="Thioredoxin_domain"/>
</dbReference>
<dbReference type="CDD" id="cd02968">
    <property type="entry name" value="SCO"/>
    <property type="match status" value="1"/>
</dbReference>
<evidence type="ECO:0000256" key="1">
    <source>
        <dbReference type="ARBA" id="ARBA00010996"/>
    </source>
</evidence>
<keyword evidence="7" id="KW-1185">Reference proteome</keyword>
<feature type="binding site" evidence="3">
    <location>
        <position position="73"/>
    </location>
    <ligand>
        <name>Cu cation</name>
        <dbReference type="ChEBI" id="CHEBI:23378"/>
    </ligand>
</feature>
<reference evidence="6 7" key="1">
    <citation type="submission" date="2019-03" db="EMBL/GenBank/DDBJ databases">
        <title>Nitrincola sp. nov. isolated from an Indian soda lake.</title>
        <authorList>
            <person name="Joshi A."/>
            <person name="Thite S.V."/>
            <person name="Joseph N."/>
            <person name="Dhotre D."/>
            <person name="Moorthy M."/>
            <person name="Shouche Y.S."/>
        </authorList>
    </citation>
    <scope>NUCLEOTIDE SEQUENCE [LARGE SCALE GENOMIC DNA]</scope>
    <source>
        <strain evidence="6 7">MEB193</strain>
    </source>
</reference>
<protein>
    <submittedName>
        <fullName evidence="6">SCO family protein</fullName>
    </submittedName>
</protein>
<dbReference type="FunFam" id="3.40.30.10:FF:000013">
    <property type="entry name" value="Blast:Protein SCO1 homolog, mitochondrial"/>
    <property type="match status" value="1"/>
</dbReference>
<proteinExistence type="inferred from homology"/>
<organism evidence="6 7">
    <name type="scientific">Nitrincola tapanii</name>
    <dbReference type="NCBI Taxonomy" id="1708751"/>
    <lineage>
        <taxon>Bacteria</taxon>
        <taxon>Pseudomonadati</taxon>
        <taxon>Pseudomonadota</taxon>
        <taxon>Gammaproteobacteria</taxon>
        <taxon>Oceanospirillales</taxon>
        <taxon>Oceanospirillaceae</taxon>
        <taxon>Nitrincola</taxon>
    </lineage>
</organism>